<evidence type="ECO:0000256" key="1">
    <source>
        <dbReference type="ARBA" id="ARBA00010164"/>
    </source>
</evidence>
<proteinExistence type="inferred from homology"/>
<dbReference type="GO" id="GO:0005829">
    <property type="term" value="C:cytosol"/>
    <property type="evidence" value="ECO:0007669"/>
    <property type="project" value="TreeGrafter"/>
</dbReference>
<evidence type="ECO:0000259" key="5">
    <source>
        <dbReference type="Pfam" id="PF13657"/>
    </source>
</evidence>
<organism evidence="6 7">
    <name type="scientific">Neorhizobium galegae bv. officinalis</name>
    <dbReference type="NCBI Taxonomy" id="323656"/>
    <lineage>
        <taxon>Bacteria</taxon>
        <taxon>Pseudomonadati</taxon>
        <taxon>Pseudomonadota</taxon>
        <taxon>Alphaproteobacteria</taxon>
        <taxon>Hyphomicrobiales</taxon>
        <taxon>Rhizobiaceae</taxon>
        <taxon>Rhizobium/Agrobacterium group</taxon>
        <taxon>Neorhizobium</taxon>
    </lineage>
</organism>
<feature type="domain" description="HipA N-terminal subdomain 1" evidence="5">
    <location>
        <begin position="24"/>
        <end position="125"/>
    </location>
</feature>
<accession>A0A0T7FBJ6</accession>
<evidence type="ECO:0000313" key="6">
    <source>
        <dbReference type="EMBL" id="CDZ32414.1"/>
    </source>
</evidence>
<dbReference type="PANTHER" id="PTHR37419">
    <property type="entry name" value="SERINE/THREONINE-PROTEIN KINASE TOXIN HIPA"/>
    <property type="match status" value="1"/>
</dbReference>
<dbReference type="InterPro" id="IPR017508">
    <property type="entry name" value="HipA_N1"/>
</dbReference>
<dbReference type="InterPro" id="IPR052028">
    <property type="entry name" value="HipA_Ser/Thr_kinase"/>
</dbReference>
<name>A0A0T7FBJ6_NEOGA</name>
<evidence type="ECO:0000313" key="7">
    <source>
        <dbReference type="Proteomes" id="UP000046176"/>
    </source>
</evidence>
<reference evidence="6 7" key="1">
    <citation type="submission" date="2014-08" db="EMBL/GenBank/DDBJ databases">
        <authorList>
            <person name="Chen Y.-H."/>
        </authorList>
    </citation>
    <scope>NUCLEOTIDE SEQUENCE [LARGE SCALE GENOMIC DNA]</scope>
</reference>
<dbReference type="InterPro" id="IPR012893">
    <property type="entry name" value="HipA-like_C"/>
</dbReference>
<dbReference type="OrthoDB" id="9805913at2"/>
<gene>
    <name evidence="6" type="ORF">NGAL_HAMBI1145_11850</name>
</gene>
<dbReference type="Proteomes" id="UP000046176">
    <property type="component" value="Unassembled WGS sequence"/>
</dbReference>
<dbReference type="GO" id="GO:0004674">
    <property type="term" value="F:protein serine/threonine kinase activity"/>
    <property type="evidence" value="ECO:0007669"/>
    <property type="project" value="TreeGrafter"/>
</dbReference>
<feature type="domain" description="HipA-like C-terminal" evidence="4">
    <location>
        <begin position="170"/>
        <end position="386"/>
    </location>
</feature>
<sequence>MISRANATEAFVWIWLPQATEPVVAGRLIQDRERLLFAYGASYRSRKSAIPIYDPELPLREGVITPINGLPMASCIRDASPDAWGRRVIINRLTGKTPDAVGGPELSELTFLLQSGSDRIGALDFQASATEYVPRLAAQASLDELMEAAELIEKGVPLPPALDQAINHGTSIGGARPKALIDDGTTKFIAKFSANNDTYSVVKAEFIAMKLACAGGLDAASVSITRAAHKDVLLIERFDRGRTKDGWTRQAMVSALTMLGLDEMLARYASYEDLAELIRHRFTAPKDTLKELYGRICFNVLCGNTDDHARNHAAFWDGKMMTLTPAYDICPLNRTGTEATQAMLIKGDRRASTLATCLAAAPDYHLKEAEAAALIEHQIMAIAKQWQPVCEEAKLSPVDRMLFAGRQFLNSYALEGLDGHKALHDAFAAARNALIAGGDA</sequence>
<dbReference type="Pfam" id="PF07804">
    <property type="entry name" value="HipA_C"/>
    <property type="match status" value="1"/>
</dbReference>
<dbReference type="AlphaFoldDB" id="A0A0T7FBJ6"/>
<protein>
    <submittedName>
        <fullName evidence="6">HipA domain protein</fullName>
    </submittedName>
</protein>
<dbReference type="EMBL" id="CCRH01000003">
    <property type="protein sequence ID" value="CDZ32414.1"/>
    <property type="molecule type" value="Genomic_DNA"/>
</dbReference>
<dbReference type="Gene3D" id="1.10.1070.20">
    <property type="match status" value="1"/>
</dbReference>
<evidence type="ECO:0000259" key="4">
    <source>
        <dbReference type="Pfam" id="PF07804"/>
    </source>
</evidence>
<dbReference type="RefSeq" id="WP_046665463.1">
    <property type="nucleotide sequence ID" value="NZ_CCRH01000003.1"/>
</dbReference>
<keyword evidence="2" id="KW-0808">Transferase</keyword>
<dbReference type="PANTHER" id="PTHR37419:SF8">
    <property type="entry name" value="TOXIN YJJJ"/>
    <property type="match status" value="1"/>
</dbReference>
<evidence type="ECO:0000256" key="3">
    <source>
        <dbReference type="ARBA" id="ARBA00022777"/>
    </source>
</evidence>
<comment type="similarity">
    <text evidence="1">Belongs to the HipA Ser/Thr kinase family.</text>
</comment>
<evidence type="ECO:0000256" key="2">
    <source>
        <dbReference type="ARBA" id="ARBA00022679"/>
    </source>
</evidence>
<keyword evidence="3" id="KW-0418">Kinase</keyword>
<dbReference type="Pfam" id="PF13657">
    <property type="entry name" value="Couple_hipA"/>
    <property type="match status" value="1"/>
</dbReference>